<dbReference type="PANTHER" id="PTHR34390:SF1">
    <property type="entry name" value="SUCCINATE TRANSPORTER SUBUNIT YJJB-RELATED"/>
    <property type="match status" value="1"/>
</dbReference>
<evidence type="ECO:0000256" key="7">
    <source>
        <dbReference type="ARBA" id="ARBA00034125"/>
    </source>
</evidence>
<evidence type="ECO:0000313" key="11">
    <source>
        <dbReference type="Proteomes" id="UP000294802"/>
    </source>
</evidence>
<keyword evidence="11" id="KW-1185">Reference proteome</keyword>
<feature type="domain" description="Threonine/Serine exporter ThrE" evidence="9">
    <location>
        <begin position="7"/>
        <end position="133"/>
    </location>
</feature>
<keyword evidence="6 8" id="KW-0472">Membrane</keyword>
<reference evidence="10 11" key="1">
    <citation type="submission" date="2019-01" db="EMBL/GenBank/DDBJ databases">
        <title>Draft genome sequences of the type strains of six Macrococcus species.</title>
        <authorList>
            <person name="Mazhar S."/>
            <person name="Altermann E."/>
            <person name="Hill C."/>
            <person name="Mcauliffe O."/>
        </authorList>
    </citation>
    <scope>NUCLEOTIDE SEQUENCE [LARGE SCALE GENOMIC DNA]</scope>
    <source>
        <strain evidence="10 11">CCM4815</strain>
    </source>
</reference>
<evidence type="ECO:0000256" key="6">
    <source>
        <dbReference type="ARBA" id="ARBA00023136"/>
    </source>
</evidence>
<feature type="transmembrane region" description="Helical" evidence="8">
    <location>
        <begin position="55"/>
        <end position="74"/>
    </location>
</feature>
<dbReference type="GO" id="GO:0005886">
    <property type="term" value="C:plasma membrane"/>
    <property type="evidence" value="ECO:0007669"/>
    <property type="project" value="UniProtKB-SubCell"/>
</dbReference>
<evidence type="ECO:0000256" key="2">
    <source>
        <dbReference type="ARBA" id="ARBA00022475"/>
    </source>
</evidence>
<comment type="similarity">
    <text evidence="7">Belongs to the ThrE exporter (TC 2.A.79) family.</text>
</comment>
<feature type="transmembrane region" description="Helical" evidence="8">
    <location>
        <begin position="81"/>
        <end position="100"/>
    </location>
</feature>
<dbReference type="InterPro" id="IPR024528">
    <property type="entry name" value="ThrE_2"/>
</dbReference>
<evidence type="ECO:0000256" key="8">
    <source>
        <dbReference type="SAM" id="Phobius"/>
    </source>
</evidence>
<organism evidence="10 11">
    <name type="scientific">Macrococcus lamae</name>
    <dbReference type="NCBI Taxonomy" id="198484"/>
    <lineage>
        <taxon>Bacteria</taxon>
        <taxon>Bacillati</taxon>
        <taxon>Bacillota</taxon>
        <taxon>Bacilli</taxon>
        <taxon>Bacillales</taxon>
        <taxon>Staphylococcaceae</taxon>
        <taxon>Macrococcus</taxon>
    </lineage>
</organism>
<dbReference type="Pfam" id="PF12821">
    <property type="entry name" value="ThrE_2"/>
    <property type="match status" value="1"/>
</dbReference>
<evidence type="ECO:0000256" key="1">
    <source>
        <dbReference type="ARBA" id="ARBA00004651"/>
    </source>
</evidence>
<evidence type="ECO:0000313" key="10">
    <source>
        <dbReference type="EMBL" id="TDM05205.1"/>
    </source>
</evidence>
<dbReference type="InterPro" id="IPR050539">
    <property type="entry name" value="ThrE_Dicarb/AminoAcid_Exp"/>
</dbReference>
<dbReference type="GO" id="GO:0015744">
    <property type="term" value="P:succinate transport"/>
    <property type="evidence" value="ECO:0007669"/>
    <property type="project" value="TreeGrafter"/>
</dbReference>
<dbReference type="OrthoDB" id="9810047at2"/>
<gene>
    <name evidence="10" type="ORF">ERX29_10380</name>
</gene>
<dbReference type="AlphaFoldDB" id="A0A4R6BS54"/>
<sequence length="144" mass="16206">MEWILNLVFSFAASYFFAILFDSPKRAFLPSGIVGTAGWMTSKILIDLFDFHQVYGYFFGSMVLGLMCQLMARLVEEPSTLFMIPGIIPFVPGGLAYDATLKLMLNRINEPLSIMFQITLLSGAIAAGLLFADYLFKIIKWRQV</sequence>
<dbReference type="Proteomes" id="UP000294802">
    <property type="component" value="Unassembled WGS sequence"/>
</dbReference>
<evidence type="ECO:0000259" key="9">
    <source>
        <dbReference type="Pfam" id="PF12821"/>
    </source>
</evidence>
<dbReference type="EMBL" id="SCWB01000023">
    <property type="protein sequence ID" value="TDM05205.1"/>
    <property type="molecule type" value="Genomic_DNA"/>
</dbReference>
<keyword evidence="5 8" id="KW-1133">Transmembrane helix</keyword>
<feature type="transmembrane region" description="Helical" evidence="8">
    <location>
        <begin position="6"/>
        <end position="21"/>
    </location>
</feature>
<dbReference type="PANTHER" id="PTHR34390">
    <property type="entry name" value="UPF0442 PROTEIN YJJB-RELATED"/>
    <property type="match status" value="1"/>
</dbReference>
<proteinExistence type="inferred from homology"/>
<keyword evidence="3" id="KW-0997">Cell inner membrane</keyword>
<feature type="transmembrane region" description="Helical" evidence="8">
    <location>
        <begin position="112"/>
        <end position="136"/>
    </location>
</feature>
<accession>A0A4R6BS54</accession>
<evidence type="ECO:0000256" key="3">
    <source>
        <dbReference type="ARBA" id="ARBA00022519"/>
    </source>
</evidence>
<keyword evidence="4 8" id="KW-0812">Transmembrane</keyword>
<keyword evidence="2" id="KW-1003">Cell membrane</keyword>
<comment type="caution">
    <text evidence="10">The sequence shown here is derived from an EMBL/GenBank/DDBJ whole genome shotgun (WGS) entry which is preliminary data.</text>
</comment>
<protein>
    <submittedName>
        <fullName evidence="10">Threonine/serine exporter family protein</fullName>
    </submittedName>
</protein>
<name>A0A4R6BS54_9STAP</name>
<evidence type="ECO:0000256" key="5">
    <source>
        <dbReference type="ARBA" id="ARBA00022989"/>
    </source>
</evidence>
<evidence type="ECO:0000256" key="4">
    <source>
        <dbReference type="ARBA" id="ARBA00022692"/>
    </source>
</evidence>
<comment type="subcellular location">
    <subcellularLocation>
        <location evidence="1">Cell membrane</location>
        <topology evidence="1">Multi-pass membrane protein</topology>
    </subcellularLocation>
</comment>
<dbReference type="RefSeq" id="WP_133444605.1">
    <property type="nucleotide sequence ID" value="NZ_SCWB01000023.1"/>
</dbReference>